<evidence type="ECO:0000256" key="1">
    <source>
        <dbReference type="SAM" id="MobiDB-lite"/>
    </source>
</evidence>
<feature type="compositionally biased region" description="Basic and acidic residues" evidence="1">
    <location>
        <begin position="225"/>
        <end position="237"/>
    </location>
</feature>
<organism evidence="2 3">
    <name type="scientific">Symbiodinium natans</name>
    <dbReference type="NCBI Taxonomy" id="878477"/>
    <lineage>
        <taxon>Eukaryota</taxon>
        <taxon>Sar</taxon>
        <taxon>Alveolata</taxon>
        <taxon>Dinophyceae</taxon>
        <taxon>Suessiales</taxon>
        <taxon>Symbiodiniaceae</taxon>
        <taxon>Symbiodinium</taxon>
    </lineage>
</organism>
<dbReference type="Pfam" id="PF13516">
    <property type="entry name" value="LRR_6"/>
    <property type="match status" value="1"/>
</dbReference>
<protein>
    <submittedName>
        <fullName evidence="2">CHR12 protein</fullName>
    </submittedName>
</protein>
<dbReference type="InterPro" id="IPR001611">
    <property type="entry name" value="Leu-rich_rpt"/>
</dbReference>
<dbReference type="InterPro" id="IPR032675">
    <property type="entry name" value="LRR_dom_sf"/>
</dbReference>
<evidence type="ECO:0000313" key="3">
    <source>
        <dbReference type="Proteomes" id="UP000604046"/>
    </source>
</evidence>
<feature type="compositionally biased region" description="Acidic residues" evidence="1">
    <location>
        <begin position="211"/>
        <end position="224"/>
    </location>
</feature>
<dbReference type="Proteomes" id="UP000604046">
    <property type="component" value="Unassembled WGS sequence"/>
</dbReference>
<sequence length="256" mass="29315">MPKTWETMPNVSARGKCMRKYVTILALADEMVPLSNSLALAPRLKRMPRVDFSYNGMSDQALWMLLDCLAQFEVQAGYLKLNNNRISGAGILALCEFIRNNNKRAGQIYELHLSQNEIDDAAALELLRTLKELKHRYPPKREIHGYEGLHLVPLWLRLSRNKIRDTAALLETMKAEEITSCDAWRGNGCGPGYCSWEDCPLVHLPFLTEQALEEEEEQDPAEEGNDTHDGDGREHRDRPRRRGGRNRNRWKGTGEE</sequence>
<dbReference type="Gene3D" id="3.80.10.10">
    <property type="entry name" value="Ribonuclease Inhibitor"/>
    <property type="match status" value="1"/>
</dbReference>
<feature type="region of interest" description="Disordered" evidence="1">
    <location>
        <begin position="211"/>
        <end position="256"/>
    </location>
</feature>
<keyword evidence="3" id="KW-1185">Reference proteome</keyword>
<dbReference type="OrthoDB" id="423242at2759"/>
<feature type="compositionally biased region" description="Basic residues" evidence="1">
    <location>
        <begin position="238"/>
        <end position="250"/>
    </location>
</feature>
<comment type="caution">
    <text evidence="2">The sequence shown here is derived from an EMBL/GenBank/DDBJ whole genome shotgun (WGS) entry which is preliminary data.</text>
</comment>
<dbReference type="SUPFAM" id="SSF52047">
    <property type="entry name" value="RNI-like"/>
    <property type="match status" value="1"/>
</dbReference>
<dbReference type="AlphaFoldDB" id="A0A812SIH0"/>
<gene>
    <name evidence="2" type="primary">CHR12</name>
    <name evidence="2" type="ORF">SNAT2548_LOCUS26713</name>
</gene>
<accession>A0A812SIH0</accession>
<dbReference type="EMBL" id="CAJNDS010002439">
    <property type="protein sequence ID" value="CAE7475510.1"/>
    <property type="molecule type" value="Genomic_DNA"/>
</dbReference>
<evidence type="ECO:0000313" key="2">
    <source>
        <dbReference type="EMBL" id="CAE7475510.1"/>
    </source>
</evidence>
<name>A0A812SIH0_9DINO</name>
<proteinExistence type="predicted"/>
<reference evidence="2" key="1">
    <citation type="submission" date="2021-02" db="EMBL/GenBank/DDBJ databases">
        <authorList>
            <person name="Dougan E. K."/>
            <person name="Rhodes N."/>
            <person name="Thang M."/>
            <person name="Chan C."/>
        </authorList>
    </citation>
    <scope>NUCLEOTIDE SEQUENCE</scope>
</reference>